<reference evidence="2" key="1">
    <citation type="journal article" date="2019" name="Sci. Rep.">
        <title>Draft genome of Tanacetum cinerariifolium, the natural source of mosquito coil.</title>
        <authorList>
            <person name="Yamashiro T."/>
            <person name="Shiraishi A."/>
            <person name="Satake H."/>
            <person name="Nakayama K."/>
        </authorList>
    </citation>
    <scope>NUCLEOTIDE SEQUENCE</scope>
</reference>
<dbReference type="EMBL" id="BKCJ011170200">
    <property type="protein sequence ID" value="GFC98132.1"/>
    <property type="molecule type" value="Genomic_DNA"/>
</dbReference>
<sequence>AVEVSGSDSTQETPTNDPKEMTEEDVQNMLEIVPVTEFKIEALQVKYPIIDWEIHSKGSRSYWKIIRVGGIKEAYQSFEDVLKGIDSEDLVALWRLVKEKFKKDYALSNGVMTLMLSTQLQVEEDSEMTRDLVMKIFMKANQPKSKSLDTSSK</sequence>
<comment type="caution">
    <text evidence="2">The sequence shown here is derived from an EMBL/GenBank/DDBJ whole genome shotgun (WGS) entry which is preliminary data.</text>
</comment>
<feature type="compositionally biased region" description="Polar residues" evidence="1">
    <location>
        <begin position="1"/>
        <end position="16"/>
    </location>
</feature>
<gene>
    <name evidence="2" type="ORF">Tci_870102</name>
</gene>
<organism evidence="2">
    <name type="scientific">Tanacetum cinerariifolium</name>
    <name type="common">Dalmatian daisy</name>
    <name type="synonym">Chrysanthemum cinerariifolium</name>
    <dbReference type="NCBI Taxonomy" id="118510"/>
    <lineage>
        <taxon>Eukaryota</taxon>
        <taxon>Viridiplantae</taxon>
        <taxon>Streptophyta</taxon>
        <taxon>Embryophyta</taxon>
        <taxon>Tracheophyta</taxon>
        <taxon>Spermatophyta</taxon>
        <taxon>Magnoliopsida</taxon>
        <taxon>eudicotyledons</taxon>
        <taxon>Gunneridae</taxon>
        <taxon>Pentapetalae</taxon>
        <taxon>asterids</taxon>
        <taxon>campanulids</taxon>
        <taxon>Asterales</taxon>
        <taxon>Asteraceae</taxon>
        <taxon>Asteroideae</taxon>
        <taxon>Anthemideae</taxon>
        <taxon>Anthemidinae</taxon>
        <taxon>Tanacetum</taxon>
    </lineage>
</organism>
<accession>A0A699SKL5</accession>
<protein>
    <submittedName>
        <fullName evidence="2">Uncharacterized protein</fullName>
    </submittedName>
</protein>
<evidence type="ECO:0000256" key="1">
    <source>
        <dbReference type="SAM" id="MobiDB-lite"/>
    </source>
</evidence>
<feature type="non-terminal residue" evidence="2">
    <location>
        <position position="1"/>
    </location>
</feature>
<name>A0A699SKL5_TANCI</name>
<dbReference type="AlphaFoldDB" id="A0A699SKL5"/>
<proteinExistence type="predicted"/>
<evidence type="ECO:0000313" key="2">
    <source>
        <dbReference type="EMBL" id="GFC98132.1"/>
    </source>
</evidence>
<feature type="region of interest" description="Disordered" evidence="1">
    <location>
        <begin position="1"/>
        <end position="23"/>
    </location>
</feature>